<dbReference type="InParanoid" id="A0A455BI73"/>
<feature type="region of interest" description="Disordered" evidence="1">
    <location>
        <begin position="1"/>
        <end position="33"/>
    </location>
</feature>
<dbReference type="CTD" id="54065"/>
<dbReference type="AlphaFoldDB" id="A0A455BI73"/>
<organism evidence="2 3">
    <name type="scientific">Physeter macrocephalus</name>
    <name type="common">Sperm whale</name>
    <name type="synonym">Physeter catodon</name>
    <dbReference type="NCBI Taxonomy" id="9755"/>
    <lineage>
        <taxon>Eukaryota</taxon>
        <taxon>Metazoa</taxon>
        <taxon>Chordata</taxon>
        <taxon>Craniata</taxon>
        <taxon>Vertebrata</taxon>
        <taxon>Euteleostomi</taxon>
        <taxon>Mammalia</taxon>
        <taxon>Eutheria</taxon>
        <taxon>Laurasiatheria</taxon>
        <taxon>Artiodactyla</taxon>
        <taxon>Whippomorpha</taxon>
        <taxon>Cetacea</taxon>
        <taxon>Odontoceti</taxon>
        <taxon>Physeteridae</taxon>
        <taxon>Physeter</taxon>
    </lineage>
</organism>
<proteinExistence type="predicted"/>
<accession>A0A455BI73</accession>
<gene>
    <name evidence="3" type="primary">SMIM11</name>
</gene>
<feature type="region of interest" description="Disordered" evidence="1">
    <location>
        <begin position="53"/>
        <end position="74"/>
    </location>
</feature>
<evidence type="ECO:0000256" key="1">
    <source>
        <dbReference type="SAM" id="MobiDB-lite"/>
    </source>
</evidence>
<dbReference type="GeneID" id="102984119"/>
<evidence type="ECO:0000313" key="3">
    <source>
        <dbReference type="RefSeq" id="XP_028348432.1"/>
    </source>
</evidence>
<name>A0A455BI73_PHYMC</name>
<protein>
    <submittedName>
        <fullName evidence="3">Small integral membrane protein 11 isoform X1</fullName>
    </submittedName>
</protein>
<sequence length="74" mass="8014">MSSNLSPHRDSGRVTETLFPPLQSVDDGTEAPRGKSLTRVCRLFIRSSSLLTLGNGETCRSGPLSSSSEWRGPH</sequence>
<keyword evidence="2" id="KW-1185">Reference proteome</keyword>
<reference evidence="3" key="1">
    <citation type="submission" date="2025-08" db="UniProtKB">
        <authorList>
            <consortium name="RefSeq"/>
        </authorList>
    </citation>
    <scope>IDENTIFICATION</scope>
    <source>
        <tissue evidence="3">Muscle</tissue>
    </source>
</reference>
<evidence type="ECO:0000313" key="2">
    <source>
        <dbReference type="Proteomes" id="UP000248484"/>
    </source>
</evidence>
<dbReference type="Proteomes" id="UP000248484">
    <property type="component" value="Chromosome 8"/>
</dbReference>
<feature type="compositionally biased region" description="Polar residues" evidence="1">
    <location>
        <begin position="63"/>
        <end position="74"/>
    </location>
</feature>
<dbReference type="RefSeq" id="XP_028348432.1">
    <property type="nucleotide sequence ID" value="XM_028492631.2"/>
</dbReference>